<evidence type="ECO:0000313" key="1">
    <source>
        <dbReference type="EMBL" id="MBC8335647.1"/>
    </source>
</evidence>
<dbReference type="EMBL" id="JACNJN010000119">
    <property type="protein sequence ID" value="MBC8335647.1"/>
    <property type="molecule type" value="Genomic_DNA"/>
</dbReference>
<comment type="caution">
    <text evidence="1">The sequence shown here is derived from an EMBL/GenBank/DDBJ whole genome shotgun (WGS) entry which is preliminary data.</text>
</comment>
<gene>
    <name evidence="1" type="ORF">H8E29_10300</name>
</gene>
<proteinExistence type="predicted"/>
<accession>A0A8J6NLX2</accession>
<dbReference type="Pfam" id="PF21344">
    <property type="entry name" value="Zn_ribbon_LysW"/>
    <property type="match status" value="1"/>
</dbReference>
<organism evidence="1 2">
    <name type="scientific">Candidatus Desulfolinea nitratireducens</name>
    <dbReference type="NCBI Taxonomy" id="2841698"/>
    <lineage>
        <taxon>Bacteria</taxon>
        <taxon>Bacillati</taxon>
        <taxon>Chloroflexota</taxon>
        <taxon>Anaerolineae</taxon>
        <taxon>Anaerolineales</taxon>
        <taxon>Anaerolineales incertae sedis</taxon>
        <taxon>Candidatus Desulfolinea</taxon>
    </lineage>
</organism>
<dbReference type="Gene3D" id="2.20.28.160">
    <property type="match status" value="1"/>
</dbReference>
<name>A0A8J6NLX2_9CHLR</name>
<dbReference type="Proteomes" id="UP000614469">
    <property type="component" value="Unassembled WGS sequence"/>
</dbReference>
<protein>
    <submittedName>
        <fullName evidence="1">Lysine biosynthesis protein LysW</fullName>
    </submittedName>
</protein>
<dbReference type="InterPro" id="IPR005906">
    <property type="entry name" value="LysW"/>
</dbReference>
<sequence>MGACPECDADIIFNKTPYLGQKKVCPECRDDLEVVGLTPIELDWAYAYDDYDESSEYGNDDF</sequence>
<evidence type="ECO:0000313" key="2">
    <source>
        <dbReference type="Proteomes" id="UP000614469"/>
    </source>
</evidence>
<dbReference type="AlphaFoldDB" id="A0A8J6NLX2"/>
<reference evidence="1 2" key="1">
    <citation type="submission" date="2020-08" db="EMBL/GenBank/DDBJ databases">
        <title>Bridging the membrane lipid divide: bacteria of the FCB group superphylum have the potential to synthesize archaeal ether lipids.</title>
        <authorList>
            <person name="Villanueva L."/>
            <person name="Von Meijenfeldt F.A.B."/>
            <person name="Westbye A.B."/>
            <person name="Yadav S."/>
            <person name="Hopmans E.C."/>
            <person name="Dutilh B.E."/>
            <person name="Sinninghe Damste J.S."/>
        </authorList>
    </citation>
    <scope>NUCLEOTIDE SEQUENCE [LARGE SCALE GENOMIC DNA]</scope>
    <source>
        <strain evidence="1">NIOZ-UU36</strain>
    </source>
</reference>